<organism evidence="3 4">
    <name type="scientific">Cutaneotrichosporon oleaginosum</name>
    <dbReference type="NCBI Taxonomy" id="879819"/>
    <lineage>
        <taxon>Eukaryota</taxon>
        <taxon>Fungi</taxon>
        <taxon>Dikarya</taxon>
        <taxon>Basidiomycota</taxon>
        <taxon>Agaricomycotina</taxon>
        <taxon>Tremellomycetes</taxon>
        <taxon>Trichosporonales</taxon>
        <taxon>Trichosporonaceae</taxon>
        <taxon>Cutaneotrichosporon</taxon>
    </lineage>
</organism>
<keyword evidence="2" id="KW-0012">Acyltransferase</keyword>
<comment type="similarity">
    <text evidence="1 2">Belongs to the arylamine N-acetyltransferase family.</text>
</comment>
<dbReference type="RefSeq" id="XP_018275986.1">
    <property type="nucleotide sequence ID" value="XM_018419831.1"/>
</dbReference>
<evidence type="ECO:0000256" key="2">
    <source>
        <dbReference type="RuleBase" id="RU003452"/>
    </source>
</evidence>
<proteinExistence type="inferred from homology"/>
<dbReference type="PANTHER" id="PTHR11786:SF0">
    <property type="entry name" value="ARYLAMINE N-ACETYLTRANSFERASE 4-RELATED"/>
    <property type="match status" value="1"/>
</dbReference>
<dbReference type="AlphaFoldDB" id="A0A0J0XEJ8"/>
<reference evidence="3 4" key="1">
    <citation type="submission" date="2015-03" db="EMBL/GenBank/DDBJ databases">
        <title>Genomics and transcriptomics of the oil-accumulating basidiomycete yeast T. oleaginosus allow insights into substrate utilization and the diverse evolutionary trajectories of mating systems in fungi.</title>
        <authorList>
            <consortium name="DOE Joint Genome Institute"/>
            <person name="Kourist R."/>
            <person name="Kracht O."/>
            <person name="Bracharz F."/>
            <person name="Lipzen A."/>
            <person name="Nolan M."/>
            <person name="Ohm R."/>
            <person name="Grigoriev I."/>
            <person name="Sun S."/>
            <person name="Heitman J."/>
            <person name="Bruck T."/>
            <person name="Nowrousian M."/>
        </authorList>
    </citation>
    <scope>NUCLEOTIDE SEQUENCE [LARGE SCALE GENOMIC DNA]</scope>
    <source>
        <strain evidence="3 4">IBC0246</strain>
    </source>
</reference>
<keyword evidence="2" id="KW-0808">Transferase</keyword>
<dbReference type="GeneID" id="28980434"/>
<dbReference type="OrthoDB" id="3349226at2759"/>
<dbReference type="EMBL" id="KQ087257">
    <property type="protein sequence ID" value="KLT39495.1"/>
    <property type="molecule type" value="Genomic_DNA"/>
</dbReference>
<dbReference type="Pfam" id="PF00797">
    <property type="entry name" value="Acetyltransf_2"/>
    <property type="match status" value="1"/>
</dbReference>
<accession>A0A0J0XEJ8</accession>
<sequence>MPTPSLAERYLARLGIAKPERLDLPTLTSILEAHLRAIPWENVSSFTGTPVSMDKEAVLSKMLEGRRGGYCMEHALLSREALAAIGFKTEAILARVYADPTAVTAMAQTHCATVVTVEGGEYVFDAGFGRATPTIPVRLDAGSVAQTGPFGSYRVRSAAEAREAVGAQKMGDDVLLVLESRFGDDWTPCYGFTPRPVVDADIIAMNWFVCTYPGGLFSSNLLCATWNNNYRVTCFGKHFKKVNQDGITEADVTSRDEVQRWLCVEMGLSLDATTVDAVWQNLNKQE</sequence>
<dbReference type="PANTHER" id="PTHR11786">
    <property type="entry name" value="N-HYDROXYARYLAMINE O-ACETYLTRANSFERASE"/>
    <property type="match status" value="1"/>
</dbReference>
<dbReference type="SUPFAM" id="SSF54001">
    <property type="entry name" value="Cysteine proteinases"/>
    <property type="match status" value="1"/>
</dbReference>
<gene>
    <name evidence="3" type="ORF">CC85DRAFT_193590</name>
</gene>
<dbReference type="InterPro" id="IPR001447">
    <property type="entry name" value="Arylamine_N-AcTrfase"/>
</dbReference>
<dbReference type="Gene3D" id="3.30.2140.20">
    <property type="match status" value="1"/>
</dbReference>
<dbReference type="PRINTS" id="PR01543">
    <property type="entry name" value="ANATRNSFRASE"/>
</dbReference>
<evidence type="ECO:0000313" key="3">
    <source>
        <dbReference type="EMBL" id="KLT39495.1"/>
    </source>
</evidence>
<dbReference type="InterPro" id="IPR038765">
    <property type="entry name" value="Papain-like_cys_pep_sf"/>
</dbReference>
<dbReference type="GO" id="GO:0016407">
    <property type="term" value="F:acetyltransferase activity"/>
    <property type="evidence" value="ECO:0007669"/>
    <property type="project" value="InterPro"/>
</dbReference>
<evidence type="ECO:0000256" key="1">
    <source>
        <dbReference type="ARBA" id="ARBA00006547"/>
    </source>
</evidence>
<name>A0A0J0XEJ8_9TREE</name>
<protein>
    <submittedName>
        <fullName evidence="3">Cysteine proteinase</fullName>
    </submittedName>
</protein>
<dbReference type="Proteomes" id="UP000053611">
    <property type="component" value="Unassembled WGS sequence"/>
</dbReference>
<keyword evidence="4" id="KW-1185">Reference proteome</keyword>
<evidence type="ECO:0000313" key="4">
    <source>
        <dbReference type="Proteomes" id="UP000053611"/>
    </source>
</evidence>
<dbReference type="InterPro" id="IPR053710">
    <property type="entry name" value="Arylamine_NAT_domain_sf"/>
</dbReference>
<dbReference type="STRING" id="879819.A0A0J0XEJ8"/>